<dbReference type="CDD" id="cd02619">
    <property type="entry name" value="Peptidase_C1"/>
    <property type="match status" value="1"/>
</dbReference>
<dbReference type="SUPFAM" id="SSF54001">
    <property type="entry name" value="Cysteine proteinases"/>
    <property type="match status" value="1"/>
</dbReference>
<feature type="domain" description="Peptidase C1A papain C-terminal" evidence="2">
    <location>
        <begin position="44"/>
        <end position="251"/>
    </location>
</feature>
<name>A0A6M3LAJ8_9ZZZZ</name>
<organism evidence="3">
    <name type="scientific">viral metagenome</name>
    <dbReference type="NCBI Taxonomy" id="1070528"/>
    <lineage>
        <taxon>unclassified sequences</taxon>
        <taxon>metagenomes</taxon>
        <taxon>organismal metagenomes</taxon>
    </lineage>
</organism>
<dbReference type="Gene3D" id="3.90.70.10">
    <property type="entry name" value="Cysteine proteinases"/>
    <property type="match status" value="1"/>
</dbReference>
<evidence type="ECO:0000313" key="3">
    <source>
        <dbReference type="EMBL" id="QJA91986.1"/>
    </source>
</evidence>
<accession>A0A6M3LAJ8</accession>
<dbReference type="InterPro" id="IPR038765">
    <property type="entry name" value="Papain-like_cys_pep_sf"/>
</dbReference>
<dbReference type="SMART" id="SM00645">
    <property type="entry name" value="Pept_C1"/>
    <property type="match status" value="1"/>
</dbReference>
<dbReference type="EMBL" id="MT143028">
    <property type="protein sequence ID" value="QJA91986.1"/>
    <property type="molecule type" value="Genomic_DNA"/>
</dbReference>
<evidence type="ECO:0000259" key="2">
    <source>
        <dbReference type="SMART" id="SM00645"/>
    </source>
</evidence>
<reference evidence="3" key="1">
    <citation type="submission" date="2020-03" db="EMBL/GenBank/DDBJ databases">
        <title>The deep terrestrial virosphere.</title>
        <authorList>
            <person name="Holmfeldt K."/>
            <person name="Nilsson E."/>
            <person name="Simone D."/>
            <person name="Lopez-Fernandez M."/>
            <person name="Wu X."/>
            <person name="de Brujin I."/>
            <person name="Lundin D."/>
            <person name="Andersson A."/>
            <person name="Bertilsson S."/>
            <person name="Dopson M."/>
        </authorList>
    </citation>
    <scope>NUCLEOTIDE SEQUENCE</scope>
    <source>
        <strain evidence="3">MM415B03217</strain>
    </source>
</reference>
<dbReference type="InterPro" id="IPR013128">
    <property type="entry name" value="Peptidase_C1A"/>
</dbReference>
<comment type="similarity">
    <text evidence="1">Belongs to the peptidase C1 family.</text>
</comment>
<proteinExistence type="inferred from homology"/>
<dbReference type="GO" id="GO:0006508">
    <property type="term" value="P:proteolysis"/>
    <property type="evidence" value="ECO:0007669"/>
    <property type="project" value="InterPro"/>
</dbReference>
<dbReference type="InterPro" id="IPR000668">
    <property type="entry name" value="Peptidase_C1A_C"/>
</dbReference>
<dbReference type="PANTHER" id="PTHR12411">
    <property type="entry name" value="CYSTEINE PROTEASE FAMILY C1-RELATED"/>
    <property type="match status" value="1"/>
</dbReference>
<dbReference type="AlphaFoldDB" id="A0A6M3LAJ8"/>
<sequence>MFIIFFKIMIIKNKHKTGLLGPDPKDERDLLATNFLPQKEIEELPVSFNLRDQMTSVQTQFYGSCTSHSVDGVAEFLNKKEVGEEEKLANRFIYHNTKVISGLWNDEGDYLRNAVKSHNQYGVPLEEDFPDVPDTPWKTYVEKKPSDDVYAKALKYKSNGYLRVDNNLQAFRSNLHENKTPVALGMNWYKSYKPDKTGRLPLPSGDAEGHAISFIGWEEDKNWFRNSWGISWGNNGYFYILTNEFTSHNFWPGWILYDLPNDWQSKVKSMHQRYKKDKEQYFKDGAIYWHIPDSDTLHYLLERKWVTEDIKDLPDNVEIQKMPLSKRAYDYISQGKEIFEDIFN</sequence>
<evidence type="ECO:0000256" key="1">
    <source>
        <dbReference type="ARBA" id="ARBA00008455"/>
    </source>
</evidence>
<gene>
    <name evidence="3" type="ORF">MM415B03217_0013</name>
</gene>
<dbReference type="GO" id="GO:0008234">
    <property type="term" value="F:cysteine-type peptidase activity"/>
    <property type="evidence" value="ECO:0007669"/>
    <property type="project" value="InterPro"/>
</dbReference>
<protein>
    <submittedName>
        <fullName evidence="3">Putative peptidase</fullName>
    </submittedName>
</protein>
<dbReference type="Pfam" id="PF00112">
    <property type="entry name" value="Peptidase_C1"/>
    <property type="match status" value="1"/>
</dbReference>